<dbReference type="CDD" id="cd02517">
    <property type="entry name" value="CMP-KDO-Synthetase"/>
    <property type="match status" value="1"/>
</dbReference>
<dbReference type="InterPro" id="IPR029044">
    <property type="entry name" value="Nucleotide-diphossugar_trans"/>
</dbReference>
<dbReference type="Proteomes" id="UP001597294">
    <property type="component" value="Unassembled WGS sequence"/>
</dbReference>
<sequence length="256" mass="28933">MTQSICVIPARMASSRFPGKPMKQLLGMPLIQHVWERCQLAKEIDRVVVATCDQEIYDCIVNAGGSAIMTSDTHERCTDRVAEAIDNGNFNLQDDDLVLMVQGDEVMVNPELLDDMVRLYKKKKAPAINLVSRLYNTEEHDDPNVVKIVTDLEDRIIFLSRSPIPSRSRSATIAMYQQTGIIAYSSSFLTEYAEIPQTPLEITESIDMLRLIENGIPLFSVKSEVETIGVDTENDRKRAELFLEKDTTTSRYLNIK</sequence>
<proteinExistence type="predicted"/>
<dbReference type="NCBIfam" id="NF003952">
    <property type="entry name" value="PRK05450.1-5"/>
    <property type="match status" value="1"/>
</dbReference>
<dbReference type="RefSeq" id="WP_380252869.1">
    <property type="nucleotide sequence ID" value="NZ_JBHUII010000007.1"/>
</dbReference>
<organism evidence="4 5">
    <name type="scientific">Kiloniella antarctica</name>
    <dbReference type="NCBI Taxonomy" id="1550907"/>
    <lineage>
        <taxon>Bacteria</taxon>
        <taxon>Pseudomonadati</taxon>
        <taxon>Pseudomonadota</taxon>
        <taxon>Alphaproteobacteria</taxon>
        <taxon>Rhodospirillales</taxon>
        <taxon>Kiloniellaceae</taxon>
        <taxon>Kiloniella</taxon>
    </lineage>
</organism>
<keyword evidence="5" id="KW-1185">Reference proteome</keyword>
<dbReference type="PANTHER" id="PTHR42866:SF2">
    <property type="entry name" value="3-DEOXY-MANNO-OCTULOSONATE CYTIDYLYLTRANSFERASE, MITOCHONDRIAL"/>
    <property type="match status" value="1"/>
</dbReference>
<dbReference type="Gene3D" id="3.90.550.10">
    <property type="entry name" value="Spore Coat Polysaccharide Biosynthesis Protein SpsA, Chain A"/>
    <property type="match status" value="1"/>
</dbReference>
<accession>A0ABW5BMI7</accession>
<evidence type="ECO:0000313" key="4">
    <source>
        <dbReference type="EMBL" id="MFD2206839.1"/>
    </source>
</evidence>
<evidence type="ECO:0000256" key="3">
    <source>
        <dbReference type="ARBA" id="ARBA00022985"/>
    </source>
</evidence>
<evidence type="ECO:0000256" key="2">
    <source>
        <dbReference type="ARBA" id="ARBA00022695"/>
    </source>
</evidence>
<name>A0ABW5BMI7_9PROT</name>
<evidence type="ECO:0000256" key="1">
    <source>
        <dbReference type="ARBA" id="ARBA00022679"/>
    </source>
</evidence>
<keyword evidence="2 4" id="KW-0548">Nucleotidyltransferase</keyword>
<comment type="caution">
    <text evidence="4">The sequence shown here is derived from an EMBL/GenBank/DDBJ whole genome shotgun (WGS) entry which is preliminary data.</text>
</comment>
<dbReference type="InterPro" id="IPR003329">
    <property type="entry name" value="Cytidylyl_trans"/>
</dbReference>
<keyword evidence="1" id="KW-0808">Transferase</keyword>
<dbReference type="GO" id="GO:0016779">
    <property type="term" value="F:nucleotidyltransferase activity"/>
    <property type="evidence" value="ECO:0007669"/>
    <property type="project" value="UniProtKB-KW"/>
</dbReference>
<protein>
    <submittedName>
        <fullName evidence="4">3-deoxy-manno-octulosonate cytidylyltransferase</fullName>
    </submittedName>
</protein>
<dbReference type="NCBIfam" id="NF009905">
    <property type="entry name" value="PRK13368.1"/>
    <property type="match status" value="1"/>
</dbReference>
<evidence type="ECO:0000313" key="5">
    <source>
        <dbReference type="Proteomes" id="UP001597294"/>
    </source>
</evidence>
<dbReference type="PANTHER" id="PTHR42866">
    <property type="entry name" value="3-DEOXY-MANNO-OCTULOSONATE CYTIDYLYLTRANSFERASE"/>
    <property type="match status" value="1"/>
</dbReference>
<gene>
    <name evidence="4" type="ORF">ACFSKO_14505</name>
</gene>
<dbReference type="Pfam" id="PF02348">
    <property type="entry name" value="CTP_transf_3"/>
    <property type="match status" value="1"/>
</dbReference>
<dbReference type="InterPro" id="IPR004528">
    <property type="entry name" value="KdsB"/>
</dbReference>
<keyword evidence="3" id="KW-0448">Lipopolysaccharide biosynthesis</keyword>
<dbReference type="EMBL" id="JBHUII010000007">
    <property type="protein sequence ID" value="MFD2206839.1"/>
    <property type="molecule type" value="Genomic_DNA"/>
</dbReference>
<dbReference type="SUPFAM" id="SSF53448">
    <property type="entry name" value="Nucleotide-diphospho-sugar transferases"/>
    <property type="match status" value="1"/>
</dbReference>
<reference evidence="5" key="1">
    <citation type="journal article" date="2019" name="Int. J. Syst. Evol. Microbiol.">
        <title>The Global Catalogue of Microorganisms (GCM) 10K type strain sequencing project: providing services to taxonomists for standard genome sequencing and annotation.</title>
        <authorList>
            <consortium name="The Broad Institute Genomics Platform"/>
            <consortium name="The Broad Institute Genome Sequencing Center for Infectious Disease"/>
            <person name="Wu L."/>
            <person name="Ma J."/>
        </authorList>
    </citation>
    <scope>NUCLEOTIDE SEQUENCE [LARGE SCALE GENOMIC DNA]</scope>
    <source>
        <strain evidence="5">CGMCC 4.7192</strain>
    </source>
</reference>